<dbReference type="GO" id="GO:0005576">
    <property type="term" value="C:extracellular region"/>
    <property type="evidence" value="ECO:0007669"/>
    <property type="project" value="TreeGrafter"/>
</dbReference>
<keyword evidence="4 7" id="KW-0133">Cell shape</keyword>
<proteinExistence type="inferred from homology"/>
<dbReference type="EMBL" id="FUYE01000010">
    <property type="protein sequence ID" value="SKB00629.1"/>
    <property type="molecule type" value="Genomic_DNA"/>
</dbReference>
<gene>
    <name evidence="9" type="ORF">SAMN02745166_03186</name>
</gene>
<dbReference type="GO" id="GO:0016740">
    <property type="term" value="F:transferase activity"/>
    <property type="evidence" value="ECO:0007669"/>
    <property type="project" value="UniProtKB-KW"/>
</dbReference>
<evidence type="ECO:0000256" key="2">
    <source>
        <dbReference type="ARBA" id="ARBA00005992"/>
    </source>
</evidence>
<dbReference type="SUPFAM" id="SSF141523">
    <property type="entry name" value="L,D-transpeptidase catalytic domain-like"/>
    <property type="match status" value="1"/>
</dbReference>
<dbReference type="GO" id="GO:0071555">
    <property type="term" value="P:cell wall organization"/>
    <property type="evidence" value="ECO:0007669"/>
    <property type="project" value="UniProtKB-UniRule"/>
</dbReference>
<dbReference type="PANTHER" id="PTHR30582:SF30">
    <property type="entry name" value="BLR4375 PROTEIN"/>
    <property type="match status" value="1"/>
</dbReference>
<dbReference type="GO" id="GO:0008360">
    <property type="term" value="P:regulation of cell shape"/>
    <property type="evidence" value="ECO:0007669"/>
    <property type="project" value="UniProtKB-UniRule"/>
</dbReference>
<evidence type="ECO:0000256" key="6">
    <source>
        <dbReference type="ARBA" id="ARBA00023316"/>
    </source>
</evidence>
<dbReference type="OrthoDB" id="9787225at2"/>
<reference evidence="10" key="1">
    <citation type="submission" date="2017-02" db="EMBL/GenBank/DDBJ databases">
        <authorList>
            <person name="Varghese N."/>
            <person name="Submissions S."/>
        </authorList>
    </citation>
    <scope>NUCLEOTIDE SEQUENCE [LARGE SCALE GENOMIC DNA]</scope>
    <source>
        <strain evidence="10">ATCC 700200</strain>
    </source>
</reference>
<feature type="domain" description="L,D-TPase catalytic" evidence="8">
    <location>
        <begin position="197"/>
        <end position="329"/>
    </location>
</feature>
<evidence type="ECO:0000313" key="9">
    <source>
        <dbReference type="EMBL" id="SKB00629.1"/>
    </source>
</evidence>
<dbReference type="Pfam" id="PF03734">
    <property type="entry name" value="YkuD"/>
    <property type="match status" value="1"/>
</dbReference>
<keyword evidence="3" id="KW-0808">Transferase</keyword>
<evidence type="ECO:0000256" key="5">
    <source>
        <dbReference type="ARBA" id="ARBA00022984"/>
    </source>
</evidence>
<dbReference type="InterPro" id="IPR038063">
    <property type="entry name" value="Transpep_catalytic_dom"/>
</dbReference>
<keyword evidence="5 7" id="KW-0573">Peptidoglycan synthesis</keyword>
<protein>
    <submittedName>
        <fullName evidence="9">Lipoprotein-anchoring transpeptidase ErfK/SrfK</fullName>
    </submittedName>
</protein>
<dbReference type="GO" id="GO:0018104">
    <property type="term" value="P:peptidoglycan-protein cross-linking"/>
    <property type="evidence" value="ECO:0007669"/>
    <property type="project" value="TreeGrafter"/>
</dbReference>
<dbReference type="GO" id="GO:0071972">
    <property type="term" value="F:peptidoglycan L,D-transpeptidase activity"/>
    <property type="evidence" value="ECO:0007669"/>
    <property type="project" value="TreeGrafter"/>
</dbReference>
<evidence type="ECO:0000259" key="8">
    <source>
        <dbReference type="PROSITE" id="PS52029"/>
    </source>
</evidence>
<dbReference type="RefSeq" id="WP_078814369.1">
    <property type="nucleotide sequence ID" value="NZ_FUYE01000010.1"/>
</dbReference>
<evidence type="ECO:0000313" key="10">
    <source>
        <dbReference type="Proteomes" id="UP000190774"/>
    </source>
</evidence>
<dbReference type="UniPathway" id="UPA00219"/>
<keyword evidence="9" id="KW-0449">Lipoprotein</keyword>
<accession>A0A1T4YFS8</accession>
<feature type="active site" description="Nucleophile" evidence="7">
    <location>
        <position position="305"/>
    </location>
</feature>
<keyword evidence="6 7" id="KW-0961">Cell wall biogenesis/degradation</keyword>
<dbReference type="CDD" id="cd16913">
    <property type="entry name" value="YkuD_like"/>
    <property type="match status" value="1"/>
</dbReference>
<evidence type="ECO:0000256" key="1">
    <source>
        <dbReference type="ARBA" id="ARBA00004752"/>
    </source>
</evidence>
<dbReference type="AlphaFoldDB" id="A0A1T4YFS8"/>
<sequence>MESSPDPRFQRFRVTGLCLLTLSLWGLMSCETRRHTPDPVVDAMSRDRTVQLQIFLDSQHFGPGVVDGYPGEFTSKALSLYRESQGLPENVTPEVAYIQPYTNYAVRSEDLARLGSMASEPADLAQQKSLPYTSLTELLAEKFHTTMAFLRELNPGRDLNGLQAGEWVRVPNIQQPFLVDAYPSSYPRASTAVATHRRVIVDTRLRMLRVMDGEKLLAAFPLTPGSSEHPAPLGEWKIAGAVPWPWYRYDEGVLKRGERTETFFNLPPGPNSPVGILWTGLNRPGVGIHGTSSPETIGRSGSHGCIRLANWDAAVFYTLVAKGMPVTIQ</sequence>
<dbReference type="InterPro" id="IPR005490">
    <property type="entry name" value="LD_TPept_cat_dom"/>
</dbReference>
<evidence type="ECO:0000256" key="4">
    <source>
        <dbReference type="ARBA" id="ARBA00022960"/>
    </source>
</evidence>
<comment type="similarity">
    <text evidence="2">Belongs to the YkuD family.</text>
</comment>
<comment type="pathway">
    <text evidence="1 7">Cell wall biogenesis; peptidoglycan biosynthesis.</text>
</comment>
<dbReference type="STRING" id="48467.SAMN02745166_03186"/>
<evidence type="ECO:0000256" key="7">
    <source>
        <dbReference type="PROSITE-ProRule" id="PRU01373"/>
    </source>
</evidence>
<keyword evidence="10" id="KW-1185">Reference proteome</keyword>
<dbReference type="PROSITE" id="PS52029">
    <property type="entry name" value="LD_TPASE"/>
    <property type="match status" value="1"/>
</dbReference>
<evidence type="ECO:0000256" key="3">
    <source>
        <dbReference type="ARBA" id="ARBA00022679"/>
    </source>
</evidence>
<organism evidence="9 10">
    <name type="scientific">Prosthecobacter debontii</name>
    <dbReference type="NCBI Taxonomy" id="48467"/>
    <lineage>
        <taxon>Bacteria</taxon>
        <taxon>Pseudomonadati</taxon>
        <taxon>Verrucomicrobiota</taxon>
        <taxon>Verrucomicrobiia</taxon>
        <taxon>Verrucomicrobiales</taxon>
        <taxon>Verrucomicrobiaceae</taxon>
        <taxon>Prosthecobacter</taxon>
    </lineage>
</organism>
<name>A0A1T4YFS8_9BACT</name>
<dbReference type="Gene3D" id="2.40.440.10">
    <property type="entry name" value="L,D-transpeptidase catalytic domain-like"/>
    <property type="match status" value="1"/>
</dbReference>
<dbReference type="Proteomes" id="UP000190774">
    <property type="component" value="Unassembled WGS sequence"/>
</dbReference>
<dbReference type="PANTHER" id="PTHR30582">
    <property type="entry name" value="L,D-TRANSPEPTIDASE"/>
    <property type="match status" value="1"/>
</dbReference>
<dbReference type="InterPro" id="IPR050979">
    <property type="entry name" value="LD-transpeptidase"/>
</dbReference>
<feature type="active site" description="Proton donor/acceptor" evidence="7">
    <location>
        <position position="289"/>
    </location>
</feature>